<dbReference type="Pfam" id="PF02384">
    <property type="entry name" value="N6_Mtase"/>
    <property type="match status" value="1"/>
</dbReference>
<accession>A0A8S5N2V7</accession>
<dbReference type="PANTHER" id="PTHR42933">
    <property type="entry name" value="SLR6095 PROTEIN"/>
    <property type="match status" value="1"/>
</dbReference>
<evidence type="ECO:0000313" key="8">
    <source>
        <dbReference type="EMBL" id="DAD88671.1"/>
    </source>
</evidence>
<evidence type="ECO:0000256" key="2">
    <source>
        <dbReference type="ARBA" id="ARBA00022603"/>
    </source>
</evidence>
<evidence type="ECO:0000259" key="7">
    <source>
        <dbReference type="Pfam" id="PF02384"/>
    </source>
</evidence>
<sequence length="436" mass="49266">MTILDCMMKALSVRELYEIPGVLMDVLLDHNKLKSLIAHMSGCYSYSGLLQEFEEKAADRKNYMQDYTPQSVMDIVAGISTNGCVRDVCAGIGGLSLAKYKNNPDVVLQLEEYSKNAICFLLFNLVMNGVPAVVIERNVLTQENIAKYKVEISNQVPQITKEVYIDKGTYSADTIISNPPYSLSWVPVNDERFDGYKLAPKSKADYAFILDGIYSLKDNGTAVFILSHGVLFRGQAEGDIRQNLIKNNLLDAVIGLPSNLFTNTGIPVCILVFKKNRDNTDILFIDAQKDFVKDKSKNVMTSEQVLKVIDTYNNRSDINKYSRKVSASEIEENDYNLNIPRYIDSFEPEQIPDAVQLAKELNEINRESRTLGLEIAEMLKQLVCTDPDAKKEHDEFVKEFTEFLISSDSACTIEEQEAVIKKIEDVKKYLLQKMFV</sequence>
<evidence type="ECO:0000256" key="6">
    <source>
        <dbReference type="ARBA" id="ARBA00047942"/>
    </source>
</evidence>
<dbReference type="PANTHER" id="PTHR42933:SF1">
    <property type="entry name" value="SITE-SPECIFIC DNA-METHYLTRANSFERASE (ADENINE-SPECIFIC)"/>
    <property type="match status" value="1"/>
</dbReference>
<dbReference type="GO" id="GO:0009307">
    <property type="term" value="P:DNA restriction-modification system"/>
    <property type="evidence" value="ECO:0007669"/>
    <property type="project" value="UniProtKB-KW"/>
</dbReference>
<dbReference type="InterPro" id="IPR003356">
    <property type="entry name" value="DNA_methylase_A-5"/>
</dbReference>
<keyword evidence="3" id="KW-0808">Transferase</keyword>
<dbReference type="GO" id="GO:0003677">
    <property type="term" value="F:DNA binding"/>
    <property type="evidence" value="ECO:0007669"/>
    <property type="project" value="InterPro"/>
</dbReference>
<dbReference type="EC" id="2.1.1.72" evidence="1"/>
<evidence type="ECO:0000256" key="4">
    <source>
        <dbReference type="ARBA" id="ARBA00022691"/>
    </source>
</evidence>
<keyword evidence="5" id="KW-0680">Restriction system</keyword>
<dbReference type="PROSITE" id="PS00092">
    <property type="entry name" value="N6_MTASE"/>
    <property type="match status" value="1"/>
</dbReference>
<organism evidence="8">
    <name type="scientific">Caudovirales sp. ctikv1</name>
    <dbReference type="NCBI Taxonomy" id="2826781"/>
    <lineage>
        <taxon>Viruses</taxon>
        <taxon>Duplodnaviria</taxon>
        <taxon>Heunggongvirae</taxon>
        <taxon>Uroviricota</taxon>
        <taxon>Caudoviricetes</taxon>
    </lineage>
</organism>
<dbReference type="InterPro" id="IPR002052">
    <property type="entry name" value="DNA_methylase_N6_adenine_CS"/>
</dbReference>
<dbReference type="SUPFAM" id="SSF53335">
    <property type="entry name" value="S-adenosyl-L-methionine-dependent methyltransferases"/>
    <property type="match status" value="1"/>
</dbReference>
<keyword evidence="2 8" id="KW-0489">Methyltransferase</keyword>
<dbReference type="InterPro" id="IPR051537">
    <property type="entry name" value="DNA_Adenine_Mtase"/>
</dbReference>
<reference evidence="8" key="1">
    <citation type="journal article" date="2021" name="Proc. Natl. Acad. Sci. U.S.A.">
        <title>A Catalog of Tens of Thousands of Viruses from Human Metagenomes Reveals Hidden Associations with Chronic Diseases.</title>
        <authorList>
            <person name="Tisza M.J."/>
            <person name="Buck C.B."/>
        </authorList>
    </citation>
    <scope>NUCLEOTIDE SEQUENCE</scope>
    <source>
        <strain evidence="8">Ctikv1</strain>
    </source>
</reference>
<dbReference type="GO" id="GO:0008170">
    <property type="term" value="F:N-methyltransferase activity"/>
    <property type="evidence" value="ECO:0007669"/>
    <property type="project" value="InterPro"/>
</dbReference>
<comment type="catalytic activity">
    <reaction evidence="6">
        <text>a 2'-deoxyadenosine in DNA + S-adenosyl-L-methionine = an N(6)-methyl-2'-deoxyadenosine in DNA + S-adenosyl-L-homocysteine + H(+)</text>
        <dbReference type="Rhea" id="RHEA:15197"/>
        <dbReference type="Rhea" id="RHEA-COMP:12418"/>
        <dbReference type="Rhea" id="RHEA-COMP:12419"/>
        <dbReference type="ChEBI" id="CHEBI:15378"/>
        <dbReference type="ChEBI" id="CHEBI:57856"/>
        <dbReference type="ChEBI" id="CHEBI:59789"/>
        <dbReference type="ChEBI" id="CHEBI:90615"/>
        <dbReference type="ChEBI" id="CHEBI:90616"/>
        <dbReference type="EC" id="2.1.1.72"/>
    </reaction>
</comment>
<dbReference type="EMBL" id="BK015046">
    <property type="protein sequence ID" value="DAD88671.1"/>
    <property type="molecule type" value="Genomic_DNA"/>
</dbReference>
<dbReference type="GO" id="GO:0009007">
    <property type="term" value="F:site-specific DNA-methyltransferase (adenine-specific) activity"/>
    <property type="evidence" value="ECO:0007669"/>
    <property type="project" value="UniProtKB-EC"/>
</dbReference>
<name>A0A8S5N2V7_9CAUD</name>
<proteinExistence type="predicted"/>
<dbReference type="GO" id="GO:0032259">
    <property type="term" value="P:methylation"/>
    <property type="evidence" value="ECO:0007669"/>
    <property type="project" value="UniProtKB-KW"/>
</dbReference>
<keyword evidence="4" id="KW-0949">S-adenosyl-L-methionine</keyword>
<evidence type="ECO:0000256" key="5">
    <source>
        <dbReference type="ARBA" id="ARBA00022747"/>
    </source>
</evidence>
<evidence type="ECO:0000256" key="1">
    <source>
        <dbReference type="ARBA" id="ARBA00011900"/>
    </source>
</evidence>
<dbReference type="Gene3D" id="3.40.50.150">
    <property type="entry name" value="Vaccinia Virus protein VP39"/>
    <property type="match status" value="1"/>
</dbReference>
<dbReference type="PRINTS" id="PR00507">
    <property type="entry name" value="N12N6MTFRASE"/>
</dbReference>
<evidence type="ECO:0000256" key="3">
    <source>
        <dbReference type="ARBA" id="ARBA00022679"/>
    </source>
</evidence>
<dbReference type="InterPro" id="IPR029063">
    <property type="entry name" value="SAM-dependent_MTases_sf"/>
</dbReference>
<feature type="domain" description="DNA methylase adenine-specific" evidence="7">
    <location>
        <begin position="46"/>
        <end position="347"/>
    </location>
</feature>
<protein>
    <recommendedName>
        <fullName evidence="1">site-specific DNA-methyltransferase (adenine-specific)</fullName>
        <ecNumber evidence="1">2.1.1.72</ecNumber>
    </recommendedName>
</protein>